<name>A0ACC2F3V2_DALPE</name>
<proteinExistence type="predicted"/>
<gene>
    <name evidence="1" type="ORF">DPEC_G00346810</name>
</gene>
<comment type="caution">
    <text evidence="1">The sequence shown here is derived from an EMBL/GenBank/DDBJ whole genome shotgun (WGS) entry which is preliminary data.</text>
</comment>
<protein>
    <submittedName>
        <fullName evidence="1">Uncharacterized protein</fullName>
    </submittedName>
</protein>
<sequence length="262" mass="28278">MQMSIAPPPHPSRVPVFQGVTGSDAREMGGAEIRTPTEVNRSAIMSLALPPRSYDLICEVEHCQVATAPARATAGSHYLTAPLWGAEERRTPHLCAHIPSHFHPTTPRPSMPCSARSEVTAVPSLHIPEKPRLLLLPHHRLAGEHTLTEGLLGQGSGVRARVRTGGLIASGLNHGGETRPYMYPTGERVPKTSVRPVYCWVLAAEGGLGKRVEERKCWEQEEPQSVSGGKGKTGPPDPAADTAGSCQRKPRQKLKPAVCCYH</sequence>
<organism evidence="1 2">
    <name type="scientific">Dallia pectoralis</name>
    <name type="common">Alaska blackfish</name>
    <dbReference type="NCBI Taxonomy" id="75939"/>
    <lineage>
        <taxon>Eukaryota</taxon>
        <taxon>Metazoa</taxon>
        <taxon>Chordata</taxon>
        <taxon>Craniata</taxon>
        <taxon>Vertebrata</taxon>
        <taxon>Euteleostomi</taxon>
        <taxon>Actinopterygii</taxon>
        <taxon>Neopterygii</taxon>
        <taxon>Teleostei</taxon>
        <taxon>Protacanthopterygii</taxon>
        <taxon>Esociformes</taxon>
        <taxon>Umbridae</taxon>
        <taxon>Dallia</taxon>
    </lineage>
</organism>
<evidence type="ECO:0000313" key="2">
    <source>
        <dbReference type="Proteomes" id="UP001157502"/>
    </source>
</evidence>
<dbReference type="EMBL" id="CM055762">
    <property type="protein sequence ID" value="KAJ7986052.1"/>
    <property type="molecule type" value="Genomic_DNA"/>
</dbReference>
<accession>A0ACC2F3V2</accession>
<keyword evidence="2" id="KW-1185">Reference proteome</keyword>
<reference evidence="1" key="1">
    <citation type="submission" date="2021-05" db="EMBL/GenBank/DDBJ databases">
        <authorList>
            <person name="Pan Q."/>
            <person name="Jouanno E."/>
            <person name="Zahm M."/>
            <person name="Klopp C."/>
            <person name="Cabau C."/>
            <person name="Louis A."/>
            <person name="Berthelot C."/>
            <person name="Parey E."/>
            <person name="Roest Crollius H."/>
            <person name="Montfort J."/>
            <person name="Robinson-Rechavi M."/>
            <person name="Bouchez O."/>
            <person name="Lampietro C."/>
            <person name="Lopez Roques C."/>
            <person name="Donnadieu C."/>
            <person name="Postlethwait J."/>
            <person name="Bobe J."/>
            <person name="Dillon D."/>
            <person name="Chandos A."/>
            <person name="von Hippel F."/>
            <person name="Guiguen Y."/>
        </authorList>
    </citation>
    <scope>NUCLEOTIDE SEQUENCE</scope>
    <source>
        <strain evidence="1">YG-Jan2019</strain>
    </source>
</reference>
<dbReference type="Proteomes" id="UP001157502">
    <property type="component" value="Chromosome 35"/>
</dbReference>
<evidence type="ECO:0000313" key="1">
    <source>
        <dbReference type="EMBL" id="KAJ7986052.1"/>
    </source>
</evidence>